<dbReference type="Pfam" id="PF03446">
    <property type="entry name" value="NAD_binding_2"/>
    <property type="match status" value="1"/>
</dbReference>
<dbReference type="GO" id="GO:0051287">
    <property type="term" value="F:NAD binding"/>
    <property type="evidence" value="ECO:0007669"/>
    <property type="project" value="InterPro"/>
</dbReference>
<dbReference type="InterPro" id="IPR006115">
    <property type="entry name" value="6PGDH_NADP-bd"/>
</dbReference>
<dbReference type="InterPro" id="IPR013328">
    <property type="entry name" value="6PGD_dom2"/>
</dbReference>
<dbReference type="Gene3D" id="3.40.50.720">
    <property type="entry name" value="NAD(P)-binding Rossmann-like Domain"/>
    <property type="match status" value="1"/>
</dbReference>
<organism evidence="7 8">
    <name type="scientific">Tepidamorphus gemmatus</name>
    <dbReference type="NCBI Taxonomy" id="747076"/>
    <lineage>
        <taxon>Bacteria</taxon>
        <taxon>Pseudomonadati</taxon>
        <taxon>Pseudomonadota</taxon>
        <taxon>Alphaproteobacteria</taxon>
        <taxon>Hyphomicrobiales</taxon>
        <taxon>Tepidamorphaceae</taxon>
        <taxon>Tepidamorphus</taxon>
    </lineage>
</organism>
<dbReference type="GO" id="GO:0050661">
    <property type="term" value="F:NADP binding"/>
    <property type="evidence" value="ECO:0007669"/>
    <property type="project" value="InterPro"/>
</dbReference>
<feature type="active site" evidence="4">
    <location>
        <position position="171"/>
    </location>
</feature>
<dbReference type="PANTHER" id="PTHR43060:SF15">
    <property type="entry name" value="3-HYDROXYISOBUTYRATE DEHYDROGENASE-LIKE 1, MITOCHONDRIAL-RELATED"/>
    <property type="match status" value="1"/>
</dbReference>
<dbReference type="OrthoDB" id="9812907at2"/>
<proteinExistence type="inferred from homology"/>
<keyword evidence="3" id="KW-0520">NAD</keyword>
<dbReference type="PIRSF" id="PIRSF000103">
    <property type="entry name" value="HIBADH"/>
    <property type="match status" value="1"/>
</dbReference>
<dbReference type="Gene3D" id="1.10.1040.10">
    <property type="entry name" value="N-(1-d-carboxylethyl)-l-norvaline Dehydrogenase, domain 2"/>
    <property type="match status" value="1"/>
</dbReference>
<dbReference type="PROSITE" id="PS00895">
    <property type="entry name" value="3_HYDROXYISOBUT_DH"/>
    <property type="match status" value="1"/>
</dbReference>
<feature type="domain" description="3-hydroxyisobutyrate dehydrogenase-like NAD-binding" evidence="6">
    <location>
        <begin position="165"/>
        <end position="285"/>
    </location>
</feature>
<feature type="domain" description="6-phosphogluconate dehydrogenase NADP-binding" evidence="5">
    <location>
        <begin position="2"/>
        <end position="158"/>
    </location>
</feature>
<evidence type="ECO:0000259" key="6">
    <source>
        <dbReference type="Pfam" id="PF14833"/>
    </source>
</evidence>
<dbReference type="GO" id="GO:0016491">
    <property type="term" value="F:oxidoreductase activity"/>
    <property type="evidence" value="ECO:0007669"/>
    <property type="project" value="UniProtKB-KW"/>
</dbReference>
<evidence type="ECO:0000256" key="3">
    <source>
        <dbReference type="ARBA" id="ARBA00023027"/>
    </source>
</evidence>
<comment type="caution">
    <text evidence="7">The sequence shown here is derived from an EMBL/GenBank/DDBJ whole genome shotgun (WGS) entry which is preliminary data.</text>
</comment>
<dbReference type="PANTHER" id="PTHR43060">
    <property type="entry name" value="3-HYDROXYISOBUTYRATE DEHYDROGENASE-LIKE 1, MITOCHONDRIAL-RELATED"/>
    <property type="match status" value="1"/>
</dbReference>
<gene>
    <name evidence="7" type="ORF">EDC22_104191</name>
</gene>
<dbReference type="SUPFAM" id="SSF51735">
    <property type="entry name" value="NAD(P)-binding Rossmann-fold domains"/>
    <property type="match status" value="1"/>
</dbReference>
<dbReference type="RefSeq" id="WP_132806189.1">
    <property type="nucleotide sequence ID" value="NZ_SMAK01000004.1"/>
</dbReference>
<evidence type="ECO:0000256" key="2">
    <source>
        <dbReference type="ARBA" id="ARBA00023002"/>
    </source>
</evidence>
<reference evidence="7 8" key="1">
    <citation type="submission" date="2019-03" db="EMBL/GenBank/DDBJ databases">
        <title>Genomic Encyclopedia of Type Strains, Phase IV (KMG-IV): sequencing the most valuable type-strain genomes for metagenomic binning, comparative biology and taxonomic classification.</title>
        <authorList>
            <person name="Goeker M."/>
        </authorList>
    </citation>
    <scope>NUCLEOTIDE SEQUENCE [LARGE SCALE GENOMIC DNA]</scope>
    <source>
        <strain evidence="7 8">DSM 19345</strain>
    </source>
</reference>
<dbReference type="EMBL" id="SMAK01000004">
    <property type="protein sequence ID" value="TCT11431.1"/>
    <property type="molecule type" value="Genomic_DNA"/>
</dbReference>
<dbReference type="InterPro" id="IPR008927">
    <property type="entry name" value="6-PGluconate_DH-like_C_sf"/>
</dbReference>
<dbReference type="InterPro" id="IPR002204">
    <property type="entry name" value="3-OH-isobutyrate_DH-rel_CS"/>
</dbReference>
<dbReference type="InterPro" id="IPR029154">
    <property type="entry name" value="HIBADH-like_NADP-bd"/>
</dbReference>
<dbReference type="Proteomes" id="UP000295678">
    <property type="component" value="Unassembled WGS sequence"/>
</dbReference>
<accession>A0A4R3MD13</accession>
<dbReference type="SUPFAM" id="SSF48179">
    <property type="entry name" value="6-phosphogluconate dehydrogenase C-terminal domain-like"/>
    <property type="match status" value="1"/>
</dbReference>
<comment type="similarity">
    <text evidence="1">Belongs to the HIBADH-related family.</text>
</comment>
<keyword evidence="2" id="KW-0560">Oxidoreductase</keyword>
<sequence>MRIGFVGLGAMGLPMARNLVAAGHDVAGCDIRPEAQAALAAAGGRAAAAPADAARDADVLILMVVNADQADSVLFGEGGAAGALPSGAVVVASCTQPADRARALAARLEALGLLFLDAPVSGGVVGAEQGTLSIMAAGSDAAFDKARPVLEILGKAVWRMGSEPGLGSMMKTVNQLMCGAHIAVAAEAMSLAARAGLDPRLAQEVLMAGAAASWMLGNRGPRMLQSDPPVTSAVDIFVKDLGIVLEAGHMLRTALPMAAAAHQMFLGASGLGHGAEDDSQVLKAYEALSGISVPRFSDD</sequence>
<evidence type="ECO:0000256" key="1">
    <source>
        <dbReference type="ARBA" id="ARBA00009080"/>
    </source>
</evidence>
<dbReference type="AlphaFoldDB" id="A0A4R3MD13"/>
<dbReference type="InterPro" id="IPR036291">
    <property type="entry name" value="NAD(P)-bd_dom_sf"/>
</dbReference>
<evidence type="ECO:0000313" key="8">
    <source>
        <dbReference type="Proteomes" id="UP000295678"/>
    </source>
</evidence>
<evidence type="ECO:0000256" key="4">
    <source>
        <dbReference type="PIRSR" id="PIRSR000103-1"/>
    </source>
</evidence>
<protein>
    <submittedName>
        <fullName evidence="7">3-hydroxyisobutyrate dehydrogenase</fullName>
    </submittedName>
</protein>
<evidence type="ECO:0000313" key="7">
    <source>
        <dbReference type="EMBL" id="TCT11431.1"/>
    </source>
</evidence>
<keyword evidence="8" id="KW-1185">Reference proteome</keyword>
<dbReference type="GO" id="GO:0016054">
    <property type="term" value="P:organic acid catabolic process"/>
    <property type="evidence" value="ECO:0007669"/>
    <property type="project" value="UniProtKB-ARBA"/>
</dbReference>
<dbReference type="Pfam" id="PF14833">
    <property type="entry name" value="NAD_binding_11"/>
    <property type="match status" value="1"/>
</dbReference>
<evidence type="ECO:0000259" key="5">
    <source>
        <dbReference type="Pfam" id="PF03446"/>
    </source>
</evidence>
<name>A0A4R3MD13_9HYPH</name>
<dbReference type="InterPro" id="IPR015815">
    <property type="entry name" value="HIBADH-related"/>
</dbReference>